<dbReference type="InterPro" id="IPR013785">
    <property type="entry name" value="Aldolase_TIM"/>
</dbReference>
<dbReference type="SMART" id="SM01240">
    <property type="entry name" value="IMPDH"/>
    <property type="match status" value="1"/>
</dbReference>
<dbReference type="GO" id="GO:0070402">
    <property type="term" value="F:NADPH binding"/>
    <property type="evidence" value="ECO:0007669"/>
    <property type="project" value="UniProtKB-UniRule"/>
</dbReference>
<dbReference type="EMBL" id="LILC01000019">
    <property type="protein sequence ID" value="KOO44082.1"/>
    <property type="molecule type" value="Genomic_DNA"/>
</dbReference>
<feature type="binding site" evidence="11">
    <location>
        <position position="93"/>
    </location>
    <ligand>
        <name>FMN</name>
        <dbReference type="ChEBI" id="CHEBI:58210"/>
    </ligand>
</feature>
<feature type="binding site" evidence="11">
    <location>
        <position position="153"/>
    </location>
    <ligand>
        <name>Mg(2+)</name>
        <dbReference type="ChEBI" id="CHEBI:18420"/>
    </ligand>
</feature>
<name>A0A0M0KZP7_9BACI</name>
<keyword evidence="3 11" id="KW-0285">Flavoprotein</keyword>
<dbReference type="Proteomes" id="UP000037558">
    <property type="component" value="Unassembled WGS sequence"/>
</dbReference>
<keyword evidence="14" id="KW-1185">Reference proteome</keyword>
<dbReference type="HAMAP" id="MF_00354">
    <property type="entry name" value="Idi_2"/>
    <property type="match status" value="1"/>
</dbReference>
<evidence type="ECO:0000256" key="3">
    <source>
        <dbReference type="ARBA" id="ARBA00022630"/>
    </source>
</evidence>
<feature type="binding site" evidence="11">
    <location>
        <begin position="280"/>
        <end position="281"/>
    </location>
    <ligand>
        <name>FMN</name>
        <dbReference type="ChEBI" id="CHEBI:58210"/>
    </ligand>
</feature>
<accession>A0A0M0KZP7</accession>
<evidence type="ECO:0000256" key="10">
    <source>
        <dbReference type="ARBA" id="ARBA00025810"/>
    </source>
</evidence>
<keyword evidence="8 11" id="KW-0414">Isoprene biosynthesis</keyword>
<comment type="cofactor">
    <cofactor evidence="1 11">
        <name>FMN</name>
        <dbReference type="ChEBI" id="CHEBI:58210"/>
    </cofactor>
</comment>
<evidence type="ECO:0000313" key="13">
    <source>
        <dbReference type="EMBL" id="KOO44082.1"/>
    </source>
</evidence>
<keyword evidence="4 11" id="KW-0288">FMN</keyword>
<proteinExistence type="inferred from homology"/>
<dbReference type="CDD" id="cd02811">
    <property type="entry name" value="IDI-2_FMN"/>
    <property type="match status" value="1"/>
</dbReference>
<evidence type="ECO:0000256" key="6">
    <source>
        <dbReference type="ARBA" id="ARBA00022842"/>
    </source>
</evidence>
<dbReference type="RefSeq" id="WP_053402291.1">
    <property type="nucleotide sequence ID" value="NZ_LILC01000019.1"/>
</dbReference>
<dbReference type="GO" id="GO:0016491">
    <property type="term" value="F:oxidoreductase activity"/>
    <property type="evidence" value="ECO:0007669"/>
    <property type="project" value="InterPro"/>
</dbReference>
<dbReference type="SUPFAM" id="SSF51395">
    <property type="entry name" value="FMN-linked oxidoreductases"/>
    <property type="match status" value="1"/>
</dbReference>
<evidence type="ECO:0000259" key="12">
    <source>
        <dbReference type="Pfam" id="PF01070"/>
    </source>
</evidence>
<dbReference type="GO" id="GO:0008299">
    <property type="term" value="P:isoprenoid biosynthetic process"/>
    <property type="evidence" value="ECO:0007669"/>
    <property type="project" value="UniProtKB-UniRule"/>
</dbReference>
<evidence type="ECO:0000256" key="2">
    <source>
        <dbReference type="ARBA" id="ARBA00022490"/>
    </source>
</evidence>
<dbReference type="InterPro" id="IPR000262">
    <property type="entry name" value="FMN-dep_DH"/>
</dbReference>
<comment type="subunit">
    <text evidence="10 11">Homooctamer. Dimer of tetramers.</text>
</comment>
<dbReference type="OrthoDB" id="9795032at2"/>
<dbReference type="STRING" id="284581.AMD01_15285"/>
<feature type="domain" description="FMN-dependent dehydrogenase" evidence="12">
    <location>
        <begin position="166"/>
        <end position="324"/>
    </location>
</feature>
<dbReference type="GO" id="GO:0005737">
    <property type="term" value="C:cytoplasm"/>
    <property type="evidence" value="ECO:0007669"/>
    <property type="project" value="UniProtKB-SubCell"/>
</dbReference>
<protein>
    <recommendedName>
        <fullName evidence="11">Isopentenyl-diphosphate delta-isomerase</fullName>
        <shortName evidence="11">IPP isomerase</shortName>
        <ecNumber evidence="11">5.3.3.2</ecNumber>
    </recommendedName>
    <alternativeName>
        <fullName evidence="11">Isopentenyl diphosphate:dimethylallyl diphosphate isomerase</fullName>
    </alternativeName>
    <alternativeName>
        <fullName evidence="11">Isopentenyl pyrophosphate isomerase</fullName>
    </alternativeName>
    <alternativeName>
        <fullName evidence="11">Type 2 isopentenyl diphosphate isomerase</fullName>
        <shortName evidence="11">IDI-2</shortName>
    </alternativeName>
</protein>
<comment type="catalytic activity">
    <reaction evidence="11">
        <text>isopentenyl diphosphate = dimethylallyl diphosphate</text>
        <dbReference type="Rhea" id="RHEA:23284"/>
        <dbReference type="ChEBI" id="CHEBI:57623"/>
        <dbReference type="ChEBI" id="CHEBI:128769"/>
        <dbReference type="EC" id="5.3.3.2"/>
    </reaction>
</comment>
<reference evidence="14" key="1">
    <citation type="submission" date="2015-08" db="EMBL/GenBank/DDBJ databases">
        <title>Fjat-14210 dsm16467.</title>
        <authorList>
            <person name="Liu B."/>
            <person name="Wang J."/>
            <person name="Zhu Y."/>
            <person name="Liu G."/>
            <person name="Chen Q."/>
            <person name="Chen Z."/>
            <person name="Lan J."/>
            <person name="Che J."/>
            <person name="Ge C."/>
            <person name="Shi H."/>
            <person name="Pan Z."/>
            <person name="Liu X."/>
        </authorList>
    </citation>
    <scope>NUCLEOTIDE SEQUENCE [LARGE SCALE GENOMIC DNA]</scope>
    <source>
        <strain evidence="14">DSM 16467</strain>
    </source>
</reference>
<dbReference type="GO" id="GO:0000287">
    <property type="term" value="F:magnesium ion binding"/>
    <property type="evidence" value="ECO:0007669"/>
    <property type="project" value="UniProtKB-UniRule"/>
</dbReference>
<feature type="binding site" evidence="11">
    <location>
        <begin position="6"/>
        <end position="7"/>
    </location>
    <ligand>
        <name>substrate</name>
    </ligand>
</feature>
<dbReference type="InterPro" id="IPR011179">
    <property type="entry name" value="IPdP_isomerase"/>
</dbReference>
<dbReference type="NCBIfam" id="TIGR02151">
    <property type="entry name" value="IPP_isom_2"/>
    <property type="match status" value="1"/>
</dbReference>
<dbReference type="EC" id="5.3.3.2" evidence="11"/>
<comment type="caution">
    <text evidence="11">Lacks conserved residue(s) required for the propagation of feature annotation.</text>
</comment>
<evidence type="ECO:0000256" key="5">
    <source>
        <dbReference type="ARBA" id="ARBA00022723"/>
    </source>
</evidence>
<comment type="caution">
    <text evidence="13">The sequence shown here is derived from an EMBL/GenBank/DDBJ whole genome shotgun (WGS) entry which is preliminary data.</text>
</comment>
<feature type="binding site" evidence="11">
    <location>
        <position position="184"/>
    </location>
    <ligand>
        <name>FMN</name>
        <dbReference type="ChEBI" id="CHEBI:58210"/>
    </ligand>
</feature>
<dbReference type="Pfam" id="PF01070">
    <property type="entry name" value="FMN_dh"/>
    <property type="match status" value="1"/>
</dbReference>
<evidence type="ECO:0000313" key="14">
    <source>
        <dbReference type="Proteomes" id="UP000037558"/>
    </source>
</evidence>
<feature type="binding site" evidence="11">
    <location>
        <position position="214"/>
    </location>
    <ligand>
        <name>FMN</name>
        <dbReference type="ChEBI" id="CHEBI:58210"/>
    </ligand>
</feature>
<feature type="binding site" evidence="11">
    <location>
        <begin position="62"/>
        <end position="64"/>
    </location>
    <ligand>
        <name>FMN</name>
        <dbReference type="ChEBI" id="CHEBI:58210"/>
    </ligand>
</feature>
<comment type="similarity">
    <text evidence="11">Belongs to the IPP isomerase type 2 family.</text>
</comment>
<evidence type="ECO:0000256" key="1">
    <source>
        <dbReference type="ARBA" id="ARBA00001917"/>
    </source>
</evidence>
<evidence type="ECO:0000256" key="7">
    <source>
        <dbReference type="ARBA" id="ARBA00022857"/>
    </source>
</evidence>
<dbReference type="Gene3D" id="3.20.20.70">
    <property type="entry name" value="Aldolase class I"/>
    <property type="match status" value="1"/>
</dbReference>
<dbReference type="GO" id="GO:0010181">
    <property type="term" value="F:FMN binding"/>
    <property type="evidence" value="ECO:0007669"/>
    <property type="project" value="UniProtKB-UniRule"/>
</dbReference>
<evidence type="ECO:0000256" key="11">
    <source>
        <dbReference type="HAMAP-Rule" id="MF_00354"/>
    </source>
</evidence>
<keyword evidence="7 11" id="KW-0521">NADP</keyword>
<keyword evidence="9 11" id="KW-0413">Isomerase</keyword>
<evidence type="ECO:0000256" key="9">
    <source>
        <dbReference type="ARBA" id="ARBA00023235"/>
    </source>
</evidence>
<keyword evidence="6 11" id="KW-0460">Magnesium</keyword>
<feature type="binding site" evidence="11">
    <location>
        <position position="152"/>
    </location>
    <ligand>
        <name>substrate</name>
    </ligand>
</feature>
<evidence type="ECO:0000256" key="4">
    <source>
        <dbReference type="ARBA" id="ARBA00022643"/>
    </source>
</evidence>
<comment type="cofactor">
    <cofactor evidence="11">
        <name>NADPH</name>
        <dbReference type="ChEBI" id="CHEBI:57783"/>
    </cofactor>
</comment>
<comment type="cofactor">
    <cofactor evidence="11">
        <name>Mg(2+)</name>
        <dbReference type="ChEBI" id="CHEBI:18420"/>
    </cofactor>
</comment>
<keyword evidence="2 11" id="KW-0963">Cytoplasm</keyword>
<organism evidence="13 14">
    <name type="scientific">Priestia koreensis</name>
    <dbReference type="NCBI Taxonomy" id="284581"/>
    <lineage>
        <taxon>Bacteria</taxon>
        <taxon>Bacillati</taxon>
        <taxon>Bacillota</taxon>
        <taxon>Bacilli</taxon>
        <taxon>Bacillales</taxon>
        <taxon>Bacillaceae</taxon>
        <taxon>Priestia</taxon>
    </lineage>
</organism>
<dbReference type="PATRIC" id="fig|284581.3.peg.4132"/>
<evidence type="ECO:0000256" key="8">
    <source>
        <dbReference type="ARBA" id="ARBA00023229"/>
    </source>
</evidence>
<dbReference type="PANTHER" id="PTHR43665:SF1">
    <property type="entry name" value="ISOPENTENYL-DIPHOSPHATE DELTA-ISOMERASE"/>
    <property type="match status" value="1"/>
</dbReference>
<dbReference type="AlphaFoldDB" id="A0A0M0KZP7"/>
<gene>
    <name evidence="11" type="primary">fni</name>
    <name evidence="13" type="ORF">AMD01_15285</name>
</gene>
<feature type="binding site" evidence="11">
    <location>
        <position position="122"/>
    </location>
    <ligand>
        <name>FMN</name>
        <dbReference type="ChEBI" id="CHEBI:58210"/>
    </ligand>
</feature>
<sequence length="350" mass="38339">MNREKRKIDHIHHAIHTGQHRLHGFEDVRFVHNSLPDTNVDGTQIETKIGELTLSSPIFINAMTGGGGKETEHINHALAEIANECGLALAVGSQMSAIKNKEEESTYRIVRKRHPQGKIFANLGSEATVDQAKKAVDMLEADAMQVHLNIIQELVMPEGDRHFSGALRRIEALVKELEVPVIVKEVGYGMTRETVKKLDEIGVPIVDVGGYGGTNFSRIENKRRTRELSFFDEWGITTVTSLAEVTSSASRLSVIGSGGIQTSLDVAKSIALGASATGMAGYFLKVLVDEGQEAVIEEVEHLHKELKMIMTAVGATSVEELKHAPIVLSGDSYHWLNQRGVDTTSFARRS</sequence>
<comment type="subcellular location">
    <subcellularLocation>
        <location evidence="11">Cytoplasm</location>
    </subcellularLocation>
</comment>
<comment type="function">
    <text evidence="11">Involved in the biosynthesis of isoprenoids. Catalyzes the 1,3-allylic rearrangement of the homoallylic substrate isopentenyl (IPP) to its allylic isomer, dimethylallyl diphosphate (DMAPP).</text>
</comment>
<keyword evidence="5 11" id="KW-0479">Metal-binding</keyword>
<dbReference type="GO" id="GO:0004452">
    <property type="term" value="F:isopentenyl-diphosphate delta-isomerase activity"/>
    <property type="evidence" value="ECO:0007669"/>
    <property type="project" value="UniProtKB-UniRule"/>
</dbReference>
<dbReference type="PANTHER" id="PTHR43665">
    <property type="entry name" value="ISOPENTENYL-DIPHOSPHATE DELTA-ISOMERASE"/>
    <property type="match status" value="1"/>
</dbReference>
<dbReference type="PIRSF" id="PIRSF003314">
    <property type="entry name" value="IPP_isomerase"/>
    <property type="match status" value="1"/>
</dbReference>